<evidence type="ECO:0000313" key="2">
    <source>
        <dbReference type="Proteomes" id="UP000464378"/>
    </source>
</evidence>
<proteinExistence type="predicted"/>
<keyword evidence="2" id="KW-1185">Reference proteome</keyword>
<dbReference type="Proteomes" id="UP000464378">
    <property type="component" value="Chromosome"/>
</dbReference>
<dbReference type="NCBIfam" id="NF041060">
    <property type="entry name" value="DpdB"/>
    <property type="match status" value="1"/>
</dbReference>
<dbReference type="KEGG" id="tim:GMBLW1_38670"/>
<dbReference type="CDD" id="cd16413">
    <property type="entry name" value="DGQHR_domain"/>
    <property type="match status" value="1"/>
</dbReference>
<dbReference type="RefSeq" id="WP_162660414.1">
    <property type="nucleotide sequence ID" value="NZ_LR593887.1"/>
</dbReference>
<dbReference type="AlphaFoldDB" id="A0A6C2YUZ4"/>
<reference evidence="1" key="1">
    <citation type="submission" date="2019-04" db="EMBL/GenBank/DDBJ databases">
        <authorList>
            <consortium name="Science for Life Laboratories"/>
        </authorList>
    </citation>
    <scope>NUCLEOTIDE SEQUENCE</scope>
    <source>
        <strain evidence="1">MBLW1</strain>
    </source>
</reference>
<evidence type="ECO:0008006" key="3">
    <source>
        <dbReference type="Google" id="ProtNLM"/>
    </source>
</evidence>
<accession>A0A6C2YUZ4</accession>
<evidence type="ECO:0000313" key="1">
    <source>
        <dbReference type="EMBL" id="VIP05326.1"/>
    </source>
</evidence>
<dbReference type="InterPro" id="IPR017601">
    <property type="entry name" value="DGQHR-contain_dom"/>
</dbReference>
<dbReference type="InterPro" id="IPR017642">
    <property type="entry name" value="DNA_S_mod_DndB"/>
</dbReference>
<sequence length="374" mass="42311">MKKKLLRLPALEVRQGKDRVLYSFAVDGKLLSDFTTVSRIARTNNIIQGYQRPEVLSHIGEIRAYIESTNPMLPNAIVVAFDDRVRFESLGMGAPSQPYSRLGTLFIPVTDGEDDTDKPGWIVDGQQRAAAVREAEIDQFPICVVGFIAATDTEQREQFILVNSTKPLPKGLVYELLPATETKLPTLLQRRRFPTVLLDRLNLDKDSPLRGMIRTPTVVSGLIKDNSIIKMLENSLSDGLLFRFRGEEGEEGDPEVMLPPLKEFWAAVSEVFKSAWGLSPRRSRLMHGAGVISLGFLMDAIADRYRRNGLPSQEQFRADLLPLKEVCCWTHGHWEFGPGNVRKWNEVQNTPKDIQMLASYLLVQYRQKVWNAET</sequence>
<dbReference type="InParanoid" id="A0A6C2YUZ4"/>
<organism evidence="1">
    <name type="scientific">Tuwongella immobilis</name>
    <dbReference type="NCBI Taxonomy" id="692036"/>
    <lineage>
        <taxon>Bacteria</taxon>
        <taxon>Pseudomonadati</taxon>
        <taxon>Planctomycetota</taxon>
        <taxon>Planctomycetia</taxon>
        <taxon>Gemmatales</taxon>
        <taxon>Gemmataceae</taxon>
        <taxon>Tuwongella</taxon>
    </lineage>
</organism>
<dbReference type="NCBIfam" id="TIGR03187">
    <property type="entry name" value="DGQHR"/>
    <property type="match status" value="1"/>
</dbReference>
<name>A0A6C2YUZ4_9BACT</name>
<dbReference type="EMBL" id="LR586016">
    <property type="protein sequence ID" value="VIP05326.1"/>
    <property type="molecule type" value="Genomic_DNA"/>
</dbReference>
<dbReference type="EMBL" id="LR593887">
    <property type="protein sequence ID" value="VTS08008.1"/>
    <property type="molecule type" value="Genomic_DNA"/>
</dbReference>
<protein>
    <recommendedName>
        <fullName evidence="3">DGQHR domain-containing protein</fullName>
    </recommendedName>
</protein>
<dbReference type="Pfam" id="PF14072">
    <property type="entry name" value="DndB"/>
    <property type="match status" value="1"/>
</dbReference>
<gene>
    <name evidence="1" type="ORF">GMBLW1_38670</name>
</gene>